<comment type="caution">
    <text evidence="1">The sequence shown here is derived from an EMBL/GenBank/DDBJ whole genome shotgun (WGS) entry which is preliminary data.</text>
</comment>
<dbReference type="AlphaFoldDB" id="A0A841JWM7"/>
<reference evidence="1 2" key="1">
    <citation type="submission" date="2020-08" db="EMBL/GenBank/DDBJ databases">
        <title>Genomic Encyclopedia of Type Strains, Phase IV (KMG-IV): sequencing the most valuable type-strain genomes for metagenomic binning, comparative biology and taxonomic classification.</title>
        <authorList>
            <person name="Goeker M."/>
        </authorList>
    </citation>
    <scope>NUCLEOTIDE SEQUENCE [LARGE SCALE GENOMIC DNA]</scope>
    <source>
        <strain evidence="1 2">DSM 103733</strain>
    </source>
</reference>
<evidence type="ECO:0000313" key="2">
    <source>
        <dbReference type="Proteomes" id="UP000538666"/>
    </source>
</evidence>
<gene>
    <name evidence="1" type="ORF">HNQ77_000786</name>
</gene>
<keyword evidence="2" id="KW-1185">Reference proteome</keyword>
<protein>
    <submittedName>
        <fullName evidence="1">Uncharacterized protein</fullName>
    </submittedName>
</protein>
<proteinExistence type="predicted"/>
<dbReference type="Proteomes" id="UP000538666">
    <property type="component" value="Unassembled WGS sequence"/>
</dbReference>
<evidence type="ECO:0000313" key="1">
    <source>
        <dbReference type="EMBL" id="MBB6142848.1"/>
    </source>
</evidence>
<dbReference type="NCBIfam" id="NF040603">
    <property type="entry name" value="choice_anch_P"/>
    <property type="match status" value="1"/>
</dbReference>
<dbReference type="EMBL" id="JACHEK010000001">
    <property type="protein sequence ID" value="MBB6142848.1"/>
    <property type="molecule type" value="Genomic_DNA"/>
</dbReference>
<name>A0A841JWM7_9BACT</name>
<accession>A0A841JWM7</accession>
<organism evidence="1 2">
    <name type="scientific">Silvibacterium bohemicum</name>
    <dbReference type="NCBI Taxonomy" id="1577686"/>
    <lineage>
        <taxon>Bacteria</taxon>
        <taxon>Pseudomonadati</taxon>
        <taxon>Acidobacteriota</taxon>
        <taxon>Terriglobia</taxon>
        <taxon>Terriglobales</taxon>
        <taxon>Acidobacteriaceae</taxon>
        <taxon>Silvibacterium</taxon>
    </lineage>
</organism>
<sequence length="278" mass="30092">MRSQARKAFYSQANAEALGGFIEKPFRKAIPSQASASLPPVGGYHTTRTEHFNFEEIVSCRSAYTRVSGSEGDGHWSVLTTAVLEGLNILEVITADRVVAQISADYPEDGGLPRISLAGSHFENLRIAGFEALPSSMPTSVLLQPKRGEDASQSQLTLPIFQETGREQADRLIGAAKDEGRDAFRWIVERFEWMTSQRTPREDGCVLCSLVDGVDQRVPGRAFGHVVEIPDFGRIFLGEVLVTPSTVQLSMIRAELGCAITAQVSGGNGSVGGRMVPP</sequence>
<dbReference type="RefSeq" id="WP_050058024.1">
    <property type="nucleotide sequence ID" value="NZ_JACHEK010000001.1"/>
</dbReference>